<dbReference type="RefSeq" id="WP_230697709.1">
    <property type="nucleotide sequence ID" value="NZ_JAINWF010000006.1"/>
</dbReference>
<evidence type="ECO:0000313" key="2">
    <source>
        <dbReference type="Proteomes" id="UP001138989"/>
    </source>
</evidence>
<organism evidence="1 2">
    <name type="scientific">Stutzerimonas kunmingensis</name>
    <dbReference type="NCBI Taxonomy" id="1211807"/>
    <lineage>
        <taxon>Bacteria</taxon>
        <taxon>Pseudomonadati</taxon>
        <taxon>Pseudomonadota</taxon>
        <taxon>Gammaproteobacteria</taxon>
        <taxon>Pseudomonadales</taxon>
        <taxon>Pseudomonadaceae</taxon>
        <taxon>Stutzerimonas</taxon>
    </lineage>
</organism>
<gene>
    <name evidence="1" type="ORF">K7H17_12210</name>
</gene>
<keyword evidence="2" id="KW-1185">Reference proteome</keyword>
<accession>A0A9X1N459</accession>
<comment type="caution">
    <text evidence="1">The sequence shown here is derived from an EMBL/GenBank/DDBJ whole genome shotgun (WGS) entry which is preliminary data.</text>
</comment>
<reference evidence="1" key="1">
    <citation type="submission" date="2021-08" db="EMBL/GenBank/DDBJ databases">
        <title>Isolation and characterization of neutrophilic mixotrophic iron-oxidizing bacteria from deep-sea hydrothermal vents.</title>
        <authorList>
            <person name="He Y."/>
        </authorList>
    </citation>
    <scope>NUCLEOTIDE SEQUENCE</scope>
    <source>
        <strain evidence="1">IOP_13</strain>
    </source>
</reference>
<sequence length="114" mass="13170">MKISEMSLAERDEYVCRQAAAVLRSSGYDMPEVKAVEYLLEMDEEPGLRFDVLQAVFDCIAFTLAHKRYDYPTRLAMSDMLLEIEAEHREKLTDLLFEIADAATRDELVEIFRG</sequence>
<dbReference type="Proteomes" id="UP001138989">
    <property type="component" value="Unassembled WGS sequence"/>
</dbReference>
<dbReference type="AlphaFoldDB" id="A0A9X1N459"/>
<name>A0A9X1N459_9GAMM</name>
<dbReference type="EMBL" id="JAINWF010000006">
    <property type="protein sequence ID" value="MCD1608631.1"/>
    <property type="molecule type" value="Genomic_DNA"/>
</dbReference>
<evidence type="ECO:0000313" key="1">
    <source>
        <dbReference type="EMBL" id="MCD1608631.1"/>
    </source>
</evidence>
<proteinExistence type="predicted"/>
<protein>
    <submittedName>
        <fullName evidence="1">Uncharacterized protein</fullName>
    </submittedName>
</protein>